<keyword evidence="2" id="KW-1185">Reference proteome</keyword>
<dbReference type="Proteomes" id="UP001302367">
    <property type="component" value="Chromosome 2"/>
</dbReference>
<sequence length="121" mass="13415">MSDIVALNIGEDNDMDNTIRVHKSCLEDRGGFFTAALKRGWKAIKPTTSPTMAFHHGADILKEGQENNFPLPEDETDIVATYVEWLSVSFSDRHASRLSRKSWLGIRRSGVTTPVGKGVRG</sequence>
<protein>
    <recommendedName>
        <fullName evidence="3">BTB domain-containing protein</fullName>
    </recommendedName>
</protein>
<accession>A0ABZ0NGW5</accession>
<dbReference type="RefSeq" id="XP_065458465.1">
    <property type="nucleotide sequence ID" value="XM_065602393.1"/>
</dbReference>
<proteinExistence type="predicted"/>
<organism evidence="1 2">
    <name type="scientific">Cercospora beticola</name>
    <name type="common">Sugarbeet leaf spot fungus</name>
    <dbReference type="NCBI Taxonomy" id="122368"/>
    <lineage>
        <taxon>Eukaryota</taxon>
        <taxon>Fungi</taxon>
        <taxon>Dikarya</taxon>
        <taxon>Ascomycota</taxon>
        <taxon>Pezizomycotina</taxon>
        <taxon>Dothideomycetes</taxon>
        <taxon>Dothideomycetidae</taxon>
        <taxon>Mycosphaerellales</taxon>
        <taxon>Mycosphaerellaceae</taxon>
        <taxon>Cercospora</taxon>
    </lineage>
</organism>
<evidence type="ECO:0008006" key="3">
    <source>
        <dbReference type="Google" id="ProtNLM"/>
    </source>
</evidence>
<evidence type="ECO:0000313" key="2">
    <source>
        <dbReference type="Proteomes" id="UP001302367"/>
    </source>
</evidence>
<dbReference type="GeneID" id="90643964"/>
<dbReference type="EMBL" id="CP134185">
    <property type="protein sequence ID" value="WPA98778.1"/>
    <property type="molecule type" value="Genomic_DNA"/>
</dbReference>
<evidence type="ECO:0000313" key="1">
    <source>
        <dbReference type="EMBL" id="WPA98778.1"/>
    </source>
</evidence>
<reference evidence="1 2" key="1">
    <citation type="submission" date="2023-09" db="EMBL/GenBank/DDBJ databases">
        <title>Complete-Gapless Cercospora beticola genome.</title>
        <authorList>
            <person name="Wyatt N.A."/>
            <person name="Spanner R.E."/>
            <person name="Bolton M.D."/>
        </authorList>
    </citation>
    <scope>NUCLEOTIDE SEQUENCE [LARGE SCALE GENOMIC DNA]</scope>
    <source>
        <strain evidence="1">Cb09-40</strain>
    </source>
</reference>
<gene>
    <name evidence="1" type="ORF">RHO25_003391</name>
</gene>
<name>A0ABZ0NGW5_CERBT</name>